<gene>
    <name evidence="1" type="ORF">GV832_17675</name>
</gene>
<dbReference type="EMBL" id="JAABNR010000022">
    <property type="protein sequence ID" value="NBZ89420.1"/>
    <property type="molecule type" value="Genomic_DNA"/>
</dbReference>
<organism evidence="1 2">
    <name type="scientific">Stagnihabitans tardus</name>
    <dbReference type="NCBI Taxonomy" id="2699202"/>
    <lineage>
        <taxon>Bacteria</taxon>
        <taxon>Pseudomonadati</taxon>
        <taxon>Pseudomonadota</taxon>
        <taxon>Alphaproteobacteria</taxon>
        <taxon>Rhodobacterales</taxon>
        <taxon>Paracoccaceae</taxon>
        <taxon>Stagnihabitans</taxon>
    </lineage>
</organism>
<dbReference type="RefSeq" id="WP_168776218.1">
    <property type="nucleotide sequence ID" value="NZ_JAABNR010000022.1"/>
</dbReference>
<sequence>MDYPYIIWTFRRTGGTTLATILSHASSHGQAPHEPFNPDRIYGNISKEWNETGDVKKLYSSISEVVERREVIKHCFEIVPMQLNTVLLQETIRLGYRHIILKRRMEVDRLYSLEVASRTGAWGPETAKKKYQALENLGTPSIRLNLRASLTHMAECYLRARWITTEMKRRRAEHAHVDFEDLYPEPEYEPEKICDLLKFVGHSEQKIADLLPFIKQKVSTGNQETHSVDKFIENAAEWRRTVRANWRLISGQGPISN</sequence>
<accession>A0AAE5BTT7</accession>
<keyword evidence="2" id="KW-1185">Reference proteome</keyword>
<evidence type="ECO:0008006" key="3">
    <source>
        <dbReference type="Google" id="ProtNLM"/>
    </source>
</evidence>
<protein>
    <recommendedName>
        <fullName evidence="3">Sulphotransferase Stf0 domain-containing protein</fullName>
    </recommendedName>
</protein>
<evidence type="ECO:0000313" key="1">
    <source>
        <dbReference type="EMBL" id="NBZ89420.1"/>
    </source>
</evidence>
<reference evidence="1" key="1">
    <citation type="submission" date="2020-01" db="EMBL/GenBank/DDBJ databases">
        <authorList>
            <person name="Chen W.-M."/>
        </authorList>
    </citation>
    <scope>NUCLEOTIDE SEQUENCE</scope>
    <source>
        <strain evidence="1">CYK-10</strain>
    </source>
</reference>
<dbReference type="InterPro" id="IPR027417">
    <property type="entry name" value="P-loop_NTPase"/>
</dbReference>
<dbReference type="AlphaFoldDB" id="A0AAE5BTT7"/>
<dbReference type="SUPFAM" id="SSF52540">
    <property type="entry name" value="P-loop containing nucleoside triphosphate hydrolases"/>
    <property type="match status" value="1"/>
</dbReference>
<proteinExistence type="predicted"/>
<name>A0AAE5BTT7_9RHOB</name>
<dbReference type="Gene3D" id="3.40.50.300">
    <property type="entry name" value="P-loop containing nucleotide triphosphate hydrolases"/>
    <property type="match status" value="1"/>
</dbReference>
<evidence type="ECO:0000313" key="2">
    <source>
        <dbReference type="Proteomes" id="UP001193501"/>
    </source>
</evidence>
<dbReference type="Proteomes" id="UP001193501">
    <property type="component" value="Unassembled WGS sequence"/>
</dbReference>
<comment type="caution">
    <text evidence="1">The sequence shown here is derived from an EMBL/GenBank/DDBJ whole genome shotgun (WGS) entry which is preliminary data.</text>
</comment>